<dbReference type="SUPFAM" id="SSF52540">
    <property type="entry name" value="P-loop containing nucleoside triphosphate hydrolases"/>
    <property type="match status" value="1"/>
</dbReference>
<dbReference type="PANTHER" id="PTHR24072">
    <property type="entry name" value="RHO FAMILY GTPASE"/>
    <property type="match status" value="1"/>
</dbReference>
<dbReference type="GO" id="GO:0001667">
    <property type="term" value="P:ameboidal-type cell migration"/>
    <property type="evidence" value="ECO:0007669"/>
    <property type="project" value="UniProtKB-ARBA"/>
</dbReference>
<keyword evidence="5" id="KW-0547">Nucleotide-binding</keyword>
<sequence>MGRAVLVRPSCVTTMTSESPENYKKIVIVGDGNCGKTSLLTRFAHGDFPRTYIPTVFDTDVSSVSVDGKDVRLSLWDTAGQEAYEKLRPLSYNDTDVVIIAYSVADRDTMANVIEKWYPEISYYLPDVPVVLVGTKLDLRPPLDEMNFNERQKCKFVSVDDGRNLAGYIKADAFIECSALADVAVCDVFRKAAQLSIRRRKRRRKKKKHSCSVL</sequence>
<dbReference type="GO" id="GO:0035099">
    <property type="term" value="P:hemocyte migration"/>
    <property type="evidence" value="ECO:0007669"/>
    <property type="project" value="UniProtKB-ARBA"/>
</dbReference>
<dbReference type="GO" id="GO:0005525">
    <property type="term" value="F:GTP binding"/>
    <property type="evidence" value="ECO:0007669"/>
    <property type="project" value="UniProtKB-KW"/>
</dbReference>
<dbReference type="InterPro" id="IPR005225">
    <property type="entry name" value="Small_GTP-bd"/>
</dbReference>
<dbReference type="GeneID" id="100902405"/>
<dbReference type="AlphaFoldDB" id="A0AAJ6QRX5"/>
<protein>
    <submittedName>
        <fullName evidence="11">Ras-like GTP-binding protein rhoA</fullName>
    </submittedName>
</protein>
<dbReference type="SMART" id="SM00176">
    <property type="entry name" value="RAN"/>
    <property type="match status" value="1"/>
</dbReference>
<dbReference type="CDD" id="cd00157">
    <property type="entry name" value="Rho"/>
    <property type="match status" value="1"/>
</dbReference>
<proteinExistence type="inferred from homology"/>
<dbReference type="PROSITE" id="PS51420">
    <property type="entry name" value="RHO"/>
    <property type="match status" value="1"/>
</dbReference>
<comment type="similarity">
    <text evidence="2">Belongs to the small GTPase superfamily. Rho family.</text>
</comment>
<dbReference type="GO" id="GO:0022412">
    <property type="term" value="P:cellular process involved in reproduction in multicellular organism"/>
    <property type="evidence" value="ECO:0007669"/>
    <property type="project" value="UniProtKB-ARBA"/>
</dbReference>
<dbReference type="Proteomes" id="UP000694867">
    <property type="component" value="Unplaced"/>
</dbReference>
<dbReference type="SMART" id="SM00173">
    <property type="entry name" value="RAS"/>
    <property type="match status" value="1"/>
</dbReference>
<dbReference type="PROSITE" id="PS51419">
    <property type="entry name" value="RAB"/>
    <property type="match status" value="1"/>
</dbReference>
<dbReference type="NCBIfam" id="TIGR00231">
    <property type="entry name" value="small_GTP"/>
    <property type="match status" value="1"/>
</dbReference>
<evidence type="ECO:0000256" key="3">
    <source>
        <dbReference type="ARBA" id="ARBA00022475"/>
    </source>
</evidence>
<keyword evidence="6" id="KW-0342">GTP-binding</keyword>
<keyword evidence="9" id="KW-0636">Prenylation</keyword>
<dbReference type="GO" id="GO:0035006">
    <property type="term" value="P:melanization defense response"/>
    <property type="evidence" value="ECO:0007669"/>
    <property type="project" value="UniProtKB-ARBA"/>
</dbReference>
<dbReference type="Gene3D" id="3.40.50.300">
    <property type="entry name" value="P-loop containing nucleotide triphosphate hydrolases"/>
    <property type="match status" value="1"/>
</dbReference>
<dbReference type="GO" id="GO:0005886">
    <property type="term" value="C:plasma membrane"/>
    <property type="evidence" value="ECO:0007669"/>
    <property type="project" value="UniProtKB-SubCell"/>
</dbReference>
<dbReference type="GO" id="GO:0007264">
    <property type="term" value="P:small GTPase-mediated signal transduction"/>
    <property type="evidence" value="ECO:0007669"/>
    <property type="project" value="InterPro"/>
</dbReference>
<dbReference type="KEGG" id="goe:100902405"/>
<accession>A0AAJ6QRX5</accession>
<dbReference type="FunFam" id="3.40.50.300:FF:000983">
    <property type="entry name" value="Rho family GTPase"/>
    <property type="match status" value="1"/>
</dbReference>
<keyword evidence="3" id="KW-1003">Cell membrane</keyword>
<keyword evidence="4" id="KW-0488">Methylation</keyword>
<evidence type="ECO:0000256" key="4">
    <source>
        <dbReference type="ARBA" id="ARBA00022481"/>
    </source>
</evidence>
<evidence type="ECO:0000256" key="1">
    <source>
        <dbReference type="ARBA" id="ARBA00004342"/>
    </source>
</evidence>
<dbReference type="RefSeq" id="XP_003741818.1">
    <property type="nucleotide sequence ID" value="XM_003741770.2"/>
</dbReference>
<evidence type="ECO:0000256" key="2">
    <source>
        <dbReference type="ARBA" id="ARBA00010142"/>
    </source>
</evidence>
<keyword evidence="8" id="KW-0449">Lipoprotein</keyword>
<dbReference type="GO" id="GO:0003006">
    <property type="term" value="P:developmental process involved in reproduction"/>
    <property type="evidence" value="ECO:0007669"/>
    <property type="project" value="UniProtKB-ARBA"/>
</dbReference>
<evidence type="ECO:0000256" key="5">
    <source>
        <dbReference type="ARBA" id="ARBA00022741"/>
    </source>
</evidence>
<evidence type="ECO:0000256" key="6">
    <source>
        <dbReference type="ARBA" id="ARBA00023134"/>
    </source>
</evidence>
<dbReference type="SMART" id="SM00174">
    <property type="entry name" value="RHO"/>
    <property type="match status" value="1"/>
</dbReference>
<evidence type="ECO:0000313" key="11">
    <source>
        <dbReference type="RefSeq" id="XP_003741818.1"/>
    </source>
</evidence>
<evidence type="ECO:0000256" key="9">
    <source>
        <dbReference type="ARBA" id="ARBA00023289"/>
    </source>
</evidence>
<organism evidence="10 11">
    <name type="scientific">Galendromus occidentalis</name>
    <name type="common">western predatory mite</name>
    <dbReference type="NCBI Taxonomy" id="34638"/>
    <lineage>
        <taxon>Eukaryota</taxon>
        <taxon>Metazoa</taxon>
        <taxon>Ecdysozoa</taxon>
        <taxon>Arthropoda</taxon>
        <taxon>Chelicerata</taxon>
        <taxon>Arachnida</taxon>
        <taxon>Acari</taxon>
        <taxon>Parasitiformes</taxon>
        <taxon>Mesostigmata</taxon>
        <taxon>Gamasina</taxon>
        <taxon>Phytoseioidea</taxon>
        <taxon>Phytoseiidae</taxon>
        <taxon>Typhlodrominae</taxon>
        <taxon>Galendromus</taxon>
    </lineage>
</organism>
<reference evidence="11" key="1">
    <citation type="submission" date="2025-08" db="UniProtKB">
        <authorList>
            <consortium name="RefSeq"/>
        </authorList>
    </citation>
    <scope>IDENTIFICATION</scope>
</reference>
<dbReference type="InterPro" id="IPR027417">
    <property type="entry name" value="P-loop_NTPase"/>
</dbReference>
<name>A0AAJ6QRX5_9ACAR</name>
<dbReference type="PROSITE" id="PS51421">
    <property type="entry name" value="RAS"/>
    <property type="match status" value="1"/>
</dbReference>
<dbReference type="Pfam" id="PF00071">
    <property type="entry name" value="Ras"/>
    <property type="match status" value="1"/>
</dbReference>
<evidence type="ECO:0000256" key="8">
    <source>
        <dbReference type="ARBA" id="ARBA00023288"/>
    </source>
</evidence>
<gene>
    <name evidence="11" type="primary">LOC100902405</name>
</gene>
<dbReference type="GO" id="GO:0003924">
    <property type="term" value="F:GTPase activity"/>
    <property type="evidence" value="ECO:0007669"/>
    <property type="project" value="InterPro"/>
</dbReference>
<evidence type="ECO:0000256" key="7">
    <source>
        <dbReference type="ARBA" id="ARBA00023136"/>
    </source>
</evidence>
<comment type="subcellular location">
    <subcellularLocation>
        <location evidence="1">Cell membrane</location>
        <topology evidence="1">Lipid-anchor</topology>
        <orientation evidence="1">Cytoplasmic side</orientation>
    </subcellularLocation>
</comment>
<evidence type="ECO:0000313" key="10">
    <source>
        <dbReference type="Proteomes" id="UP000694867"/>
    </source>
</evidence>
<dbReference type="InterPro" id="IPR003578">
    <property type="entry name" value="Small_GTPase_Rho"/>
</dbReference>
<dbReference type="InterPro" id="IPR001806">
    <property type="entry name" value="Small_GTPase"/>
</dbReference>
<dbReference type="SMART" id="SM00175">
    <property type="entry name" value="RAB"/>
    <property type="match status" value="1"/>
</dbReference>
<keyword evidence="7" id="KW-0472">Membrane</keyword>
<dbReference type="PRINTS" id="PR00449">
    <property type="entry name" value="RASTRNSFRMNG"/>
</dbReference>
<keyword evidence="10" id="KW-1185">Reference proteome</keyword>